<accession>A0AAE0TYZ9</accession>
<feature type="transmembrane region" description="Helical" evidence="9">
    <location>
        <begin position="344"/>
        <end position="362"/>
    </location>
</feature>
<protein>
    <submittedName>
        <fullName evidence="10">Major facilitator superfamily domain-containing protein</fullName>
    </submittedName>
</protein>
<dbReference type="FunFam" id="1.20.1250.20:FF:000197">
    <property type="entry name" value="Siderophore iron transporter 1"/>
    <property type="match status" value="1"/>
</dbReference>
<dbReference type="PANTHER" id="PTHR23501:SF92">
    <property type="entry name" value="GLUTATHIONE EXCHANGER 1-RELATED"/>
    <property type="match status" value="1"/>
</dbReference>
<dbReference type="AlphaFoldDB" id="A0AAE0TYZ9"/>
<dbReference type="Proteomes" id="UP001287356">
    <property type="component" value="Unassembled WGS sequence"/>
</dbReference>
<keyword evidence="7 9" id="KW-0472">Membrane</keyword>
<keyword evidence="3" id="KW-0813">Transport</keyword>
<dbReference type="Gene3D" id="1.20.1250.20">
    <property type="entry name" value="MFS general substrate transporter like domains"/>
    <property type="match status" value="2"/>
</dbReference>
<feature type="transmembrane region" description="Helical" evidence="9">
    <location>
        <begin position="444"/>
        <end position="465"/>
    </location>
</feature>
<proteinExistence type="inferred from homology"/>
<feature type="transmembrane region" description="Helical" evidence="9">
    <location>
        <begin position="413"/>
        <end position="432"/>
    </location>
</feature>
<reference evidence="10" key="1">
    <citation type="journal article" date="2023" name="Mol. Phylogenet. Evol.">
        <title>Genome-scale phylogeny and comparative genomics of the fungal order Sordariales.</title>
        <authorList>
            <person name="Hensen N."/>
            <person name="Bonometti L."/>
            <person name="Westerberg I."/>
            <person name="Brannstrom I.O."/>
            <person name="Guillou S."/>
            <person name="Cros-Aarteil S."/>
            <person name="Calhoun S."/>
            <person name="Haridas S."/>
            <person name="Kuo A."/>
            <person name="Mondo S."/>
            <person name="Pangilinan J."/>
            <person name="Riley R."/>
            <person name="LaButti K."/>
            <person name="Andreopoulos B."/>
            <person name="Lipzen A."/>
            <person name="Chen C."/>
            <person name="Yan M."/>
            <person name="Daum C."/>
            <person name="Ng V."/>
            <person name="Clum A."/>
            <person name="Steindorff A."/>
            <person name="Ohm R.A."/>
            <person name="Martin F."/>
            <person name="Silar P."/>
            <person name="Natvig D.O."/>
            <person name="Lalanne C."/>
            <person name="Gautier V."/>
            <person name="Ament-Velasquez S.L."/>
            <person name="Kruys A."/>
            <person name="Hutchinson M.I."/>
            <person name="Powell A.J."/>
            <person name="Barry K."/>
            <person name="Miller A.N."/>
            <person name="Grigoriev I.V."/>
            <person name="Debuchy R."/>
            <person name="Gladieux P."/>
            <person name="Hiltunen Thoren M."/>
            <person name="Johannesson H."/>
        </authorList>
    </citation>
    <scope>NUCLEOTIDE SEQUENCE</scope>
    <source>
        <strain evidence="10">CBS 958.72</strain>
    </source>
</reference>
<feature type="transmembrane region" description="Helical" evidence="9">
    <location>
        <begin position="71"/>
        <end position="90"/>
    </location>
</feature>
<dbReference type="GO" id="GO:0005768">
    <property type="term" value="C:endosome"/>
    <property type="evidence" value="ECO:0007669"/>
    <property type="project" value="TreeGrafter"/>
</dbReference>
<organism evidence="10 11">
    <name type="scientific">Lasiosphaeria ovina</name>
    <dbReference type="NCBI Taxonomy" id="92902"/>
    <lineage>
        <taxon>Eukaryota</taxon>
        <taxon>Fungi</taxon>
        <taxon>Dikarya</taxon>
        <taxon>Ascomycota</taxon>
        <taxon>Pezizomycotina</taxon>
        <taxon>Sordariomycetes</taxon>
        <taxon>Sordariomycetidae</taxon>
        <taxon>Sordariales</taxon>
        <taxon>Lasiosphaeriaceae</taxon>
        <taxon>Lasiosphaeria</taxon>
    </lineage>
</organism>
<feature type="region of interest" description="Disordered" evidence="8">
    <location>
        <begin position="587"/>
        <end position="619"/>
    </location>
</feature>
<reference evidence="10" key="2">
    <citation type="submission" date="2023-06" db="EMBL/GenBank/DDBJ databases">
        <authorList>
            <consortium name="Lawrence Berkeley National Laboratory"/>
            <person name="Haridas S."/>
            <person name="Hensen N."/>
            <person name="Bonometti L."/>
            <person name="Westerberg I."/>
            <person name="Brannstrom I.O."/>
            <person name="Guillou S."/>
            <person name="Cros-Aarteil S."/>
            <person name="Calhoun S."/>
            <person name="Kuo A."/>
            <person name="Mondo S."/>
            <person name="Pangilinan J."/>
            <person name="Riley R."/>
            <person name="Labutti K."/>
            <person name="Andreopoulos B."/>
            <person name="Lipzen A."/>
            <person name="Chen C."/>
            <person name="Yanf M."/>
            <person name="Daum C."/>
            <person name="Ng V."/>
            <person name="Clum A."/>
            <person name="Steindorff A."/>
            <person name="Ohm R."/>
            <person name="Martin F."/>
            <person name="Silar P."/>
            <person name="Natvig D."/>
            <person name="Lalanne C."/>
            <person name="Gautier V."/>
            <person name="Ament-Velasquez S.L."/>
            <person name="Kruys A."/>
            <person name="Hutchinson M.I."/>
            <person name="Powell A.J."/>
            <person name="Barry K."/>
            <person name="Miller A.N."/>
            <person name="Grigoriev I.V."/>
            <person name="Debuchy R."/>
            <person name="Gladieux P."/>
            <person name="Thoren M.H."/>
            <person name="Johannesson H."/>
        </authorList>
    </citation>
    <scope>NUCLEOTIDE SEQUENCE</scope>
    <source>
        <strain evidence="10">CBS 958.72</strain>
    </source>
</reference>
<feature type="transmembrane region" description="Helical" evidence="9">
    <location>
        <begin position="311"/>
        <end position="332"/>
    </location>
</feature>
<name>A0AAE0TYZ9_9PEZI</name>
<keyword evidence="11" id="KW-1185">Reference proteome</keyword>
<feature type="transmembrane region" description="Helical" evidence="9">
    <location>
        <begin position="224"/>
        <end position="249"/>
    </location>
</feature>
<evidence type="ECO:0000256" key="4">
    <source>
        <dbReference type="ARBA" id="ARBA00022692"/>
    </source>
</evidence>
<evidence type="ECO:0000256" key="1">
    <source>
        <dbReference type="ARBA" id="ARBA00004127"/>
    </source>
</evidence>
<dbReference type="EMBL" id="JAULSN010000001">
    <property type="protein sequence ID" value="KAK3384609.1"/>
    <property type="molecule type" value="Genomic_DNA"/>
</dbReference>
<dbReference type="GO" id="GO:0005774">
    <property type="term" value="C:vacuolar membrane"/>
    <property type="evidence" value="ECO:0007669"/>
    <property type="project" value="TreeGrafter"/>
</dbReference>
<comment type="caution">
    <text evidence="10">The sequence shown here is derived from an EMBL/GenBank/DDBJ whole genome shotgun (WGS) entry which is preliminary data.</text>
</comment>
<keyword evidence="6" id="KW-0406">Ion transport</keyword>
<comment type="subcellular location">
    <subcellularLocation>
        <location evidence="1">Endomembrane system</location>
        <topology evidence="1">Multi-pass membrane protein</topology>
    </subcellularLocation>
</comment>
<gene>
    <name evidence="10" type="ORF">B0T24DRAFT_93291</name>
</gene>
<evidence type="ECO:0000256" key="3">
    <source>
        <dbReference type="ARBA" id="ARBA00022448"/>
    </source>
</evidence>
<dbReference type="InterPro" id="IPR011701">
    <property type="entry name" value="MFS"/>
</dbReference>
<evidence type="ECO:0000313" key="10">
    <source>
        <dbReference type="EMBL" id="KAK3384609.1"/>
    </source>
</evidence>
<keyword evidence="5 9" id="KW-1133">Transmembrane helix</keyword>
<evidence type="ECO:0000256" key="7">
    <source>
        <dbReference type="ARBA" id="ARBA00023136"/>
    </source>
</evidence>
<evidence type="ECO:0000256" key="9">
    <source>
        <dbReference type="SAM" id="Phobius"/>
    </source>
</evidence>
<dbReference type="PANTHER" id="PTHR23501">
    <property type="entry name" value="MAJOR FACILITATOR SUPERFAMILY"/>
    <property type="match status" value="1"/>
</dbReference>
<dbReference type="GO" id="GO:0015343">
    <property type="term" value="F:siderophore-iron transmembrane transporter activity"/>
    <property type="evidence" value="ECO:0007669"/>
    <property type="project" value="TreeGrafter"/>
</dbReference>
<evidence type="ECO:0000256" key="5">
    <source>
        <dbReference type="ARBA" id="ARBA00022989"/>
    </source>
</evidence>
<dbReference type="Pfam" id="PF07690">
    <property type="entry name" value="MFS_1"/>
    <property type="match status" value="1"/>
</dbReference>
<dbReference type="GO" id="GO:0005886">
    <property type="term" value="C:plasma membrane"/>
    <property type="evidence" value="ECO:0007669"/>
    <property type="project" value="TreeGrafter"/>
</dbReference>
<feature type="transmembrane region" description="Helical" evidence="9">
    <location>
        <begin position="389"/>
        <end position="407"/>
    </location>
</feature>
<feature type="transmembrane region" description="Helical" evidence="9">
    <location>
        <begin position="134"/>
        <end position="155"/>
    </location>
</feature>
<dbReference type="InterPro" id="IPR036259">
    <property type="entry name" value="MFS_trans_sf"/>
</dbReference>
<sequence length="619" mass="67115">MGPLAPPVRPTMSAADIDKGNSTFVAAPGKDSDLSPADEAQHPAPALSDEKSPGVRRVEALYSILTLQDRIFIFIGVFIIASAYGLDGLLRNAYQNYATASFSQHSLISTVLVLRSVIAAAAQPTSARLADIFGRLQLVCLAVVFYVLGTIVEAVSNNVETFAAGVLIYQVGYTMIILLVEVIIADITSTRERLLYSFIPNAPFLVLVWVSGNVSEAALNITDWRWGIGMWGIIFPVCAIPLIVTLFYAGRRRDTHPIKSLTWALSLSYLFWRLDVIGIILMIAGFALILVPMTIAGGTKATSEAWEAPHVIAPLIIGLIFAIPAFICWQLYTPRPLVPLKLIKTRAVWAAFGIALMLTWAYNMQADYLYTVLVVAFDFDIVMATRITALYTFCSVFTGAILGYVVYRHVYRLKIFIVIGTVFYMVAFGLLIRYRGDADRDSRAGVIGAQVILGVAGGMFAYPTMASLQAYLPHEQLAVITGLFLATYNIGAAFGGAVSGAIWTHVMPNELQSRLAKFGDNATLAASAYNDPLSFAKLYPVSTPERQALIDSIKQTQWLLTIAGICLCLPLIAFSFALPDPKLNNDQTLAGDGAQPSPPARIEGEVSPAPSGPAELRTL</sequence>
<feature type="transmembrane region" description="Helical" evidence="9">
    <location>
        <begin position="558"/>
        <end position="578"/>
    </location>
</feature>
<dbReference type="SUPFAM" id="SSF103473">
    <property type="entry name" value="MFS general substrate transporter"/>
    <property type="match status" value="1"/>
</dbReference>
<evidence type="ECO:0000256" key="2">
    <source>
        <dbReference type="ARBA" id="ARBA00008335"/>
    </source>
</evidence>
<evidence type="ECO:0000256" key="6">
    <source>
        <dbReference type="ARBA" id="ARBA00023065"/>
    </source>
</evidence>
<comment type="similarity">
    <text evidence="2">Belongs to the major facilitator superfamily.</text>
</comment>
<keyword evidence="4 9" id="KW-0812">Transmembrane</keyword>
<feature type="transmembrane region" description="Helical" evidence="9">
    <location>
        <begin position="194"/>
        <end position="212"/>
    </location>
</feature>
<feature type="region of interest" description="Disordered" evidence="8">
    <location>
        <begin position="26"/>
        <end position="51"/>
    </location>
</feature>
<feature type="transmembrane region" description="Helical" evidence="9">
    <location>
        <begin position="477"/>
        <end position="504"/>
    </location>
</feature>
<feature type="transmembrane region" description="Helical" evidence="9">
    <location>
        <begin position="270"/>
        <end position="291"/>
    </location>
</feature>
<evidence type="ECO:0000256" key="8">
    <source>
        <dbReference type="SAM" id="MobiDB-lite"/>
    </source>
</evidence>
<feature type="transmembrane region" description="Helical" evidence="9">
    <location>
        <begin position="167"/>
        <end position="187"/>
    </location>
</feature>
<evidence type="ECO:0000313" key="11">
    <source>
        <dbReference type="Proteomes" id="UP001287356"/>
    </source>
</evidence>